<protein>
    <recommendedName>
        <fullName evidence="4">Transmembrane protein</fullName>
    </recommendedName>
</protein>
<keyword evidence="1" id="KW-1133">Transmembrane helix</keyword>
<feature type="transmembrane region" description="Helical" evidence="1">
    <location>
        <begin position="88"/>
        <end position="107"/>
    </location>
</feature>
<accession>G0QXC4</accession>
<keyword evidence="3" id="KW-1185">Reference proteome</keyword>
<sequence>EYHLLYMFFTLKEYQFFKFQLQDQVLYLIRNYLQLIKDLLIYFMNEIAILLISKGIPLKGFNIFQFIYNLHQVSLGHKSFLFKQFFLTYLYFIRLFTLIVIFIYKFLKILILIKKNNLYSINQICFSFLLQYF</sequence>
<proteinExistence type="predicted"/>
<evidence type="ECO:0000313" key="3">
    <source>
        <dbReference type="Proteomes" id="UP000008983"/>
    </source>
</evidence>
<evidence type="ECO:0008006" key="4">
    <source>
        <dbReference type="Google" id="ProtNLM"/>
    </source>
</evidence>
<dbReference type="EMBL" id="GL984058">
    <property type="protein sequence ID" value="EGR30127.1"/>
    <property type="molecule type" value="Genomic_DNA"/>
</dbReference>
<dbReference type="GeneID" id="14906245"/>
<dbReference type="AlphaFoldDB" id="G0QXC4"/>
<evidence type="ECO:0000313" key="2">
    <source>
        <dbReference type="EMBL" id="EGR30127.1"/>
    </source>
</evidence>
<dbReference type="Proteomes" id="UP000008983">
    <property type="component" value="Unassembled WGS sequence"/>
</dbReference>
<feature type="non-terminal residue" evidence="2">
    <location>
        <position position="1"/>
    </location>
</feature>
<dbReference type="InParanoid" id="G0QXC4"/>
<gene>
    <name evidence="2" type="ORF">IMG5_141080</name>
</gene>
<name>G0QXC4_ICHMU</name>
<keyword evidence="1" id="KW-0812">Transmembrane</keyword>
<feature type="transmembrane region" description="Helical" evidence="1">
    <location>
        <begin position="39"/>
        <end position="68"/>
    </location>
</feature>
<reference evidence="2 3" key="1">
    <citation type="submission" date="2011-07" db="EMBL/GenBank/DDBJ databases">
        <authorList>
            <person name="Coyne R."/>
            <person name="Brami D."/>
            <person name="Johnson J."/>
            <person name="Hostetler J."/>
            <person name="Hannick L."/>
            <person name="Clark T."/>
            <person name="Cassidy-Hanley D."/>
            <person name="Inman J."/>
        </authorList>
    </citation>
    <scope>NUCLEOTIDE SEQUENCE [LARGE SCALE GENOMIC DNA]</scope>
    <source>
        <strain evidence="2 3">G5</strain>
    </source>
</reference>
<dbReference type="RefSeq" id="XP_004031363.1">
    <property type="nucleotide sequence ID" value="XM_004031315.1"/>
</dbReference>
<keyword evidence="1" id="KW-0472">Membrane</keyword>
<organism evidence="2 3">
    <name type="scientific">Ichthyophthirius multifiliis</name>
    <name type="common">White spot disease agent</name>
    <name type="synonym">Ich</name>
    <dbReference type="NCBI Taxonomy" id="5932"/>
    <lineage>
        <taxon>Eukaryota</taxon>
        <taxon>Sar</taxon>
        <taxon>Alveolata</taxon>
        <taxon>Ciliophora</taxon>
        <taxon>Intramacronucleata</taxon>
        <taxon>Oligohymenophorea</taxon>
        <taxon>Hymenostomatida</taxon>
        <taxon>Ophryoglenina</taxon>
        <taxon>Ichthyophthirius</taxon>
    </lineage>
</organism>
<evidence type="ECO:0000256" key="1">
    <source>
        <dbReference type="SAM" id="Phobius"/>
    </source>
</evidence>